<gene>
    <name evidence="1" type="ORF">CS022_21535</name>
</gene>
<sequence length="285" mass="31800">MMSNPENRILTLLYSSGQTLLSKPGKRQAAIVTKQRALQTQFYEYGIGIFTQLDSYQGEGDELWLLMEPTLEQADTITMVAHGIEHCYFANSHPSAAVTEQNIALCEAAGIAVIHGNHDAIKALNRGLYHLIRYKRPWISSLLAMAPDGTINPTIPYDKTGFFAHWAKRFDVLFIPAEHRGNPLERMFNTVYVAQDSHGLTLSQGQEKRQLAEIPSSQFTTWLAQWSMEKGFSEICLDGLPTLTQEVKAQAMIDESRTLLNGETGSQYHPLGSAMMQTTAYEVAS</sequence>
<dbReference type="AlphaFoldDB" id="A0A4Q0YLH4"/>
<dbReference type="RefSeq" id="WP_129123969.1">
    <property type="nucleotide sequence ID" value="NZ_PEIB01000039.1"/>
</dbReference>
<evidence type="ECO:0000313" key="1">
    <source>
        <dbReference type="EMBL" id="RXJ71245.1"/>
    </source>
</evidence>
<reference evidence="1 2" key="1">
    <citation type="submission" date="2017-10" db="EMBL/GenBank/DDBJ databases">
        <title>Nyctiphanis sp. nov., isolated from the stomach of the euphausiid Nyctiphanes simplex (Hansen, 1911) in the Gulf of California.</title>
        <authorList>
            <person name="Gomez-Gil B."/>
            <person name="Aguilar-Mendez M."/>
            <person name="Lopez-Cortes A."/>
            <person name="Gomez-Gutierrez J."/>
            <person name="Roque A."/>
            <person name="Lang E."/>
            <person name="Gonzalez-Castillo A."/>
        </authorList>
    </citation>
    <scope>NUCLEOTIDE SEQUENCE [LARGE SCALE GENOMIC DNA]</scope>
    <source>
        <strain evidence="1 2">CAIM 600</strain>
    </source>
</reference>
<organism evidence="1 2">
    <name type="scientific">Veronia nyctiphanis</name>
    <dbReference type="NCBI Taxonomy" id="1278244"/>
    <lineage>
        <taxon>Bacteria</taxon>
        <taxon>Pseudomonadati</taxon>
        <taxon>Pseudomonadota</taxon>
        <taxon>Gammaproteobacteria</taxon>
        <taxon>Vibrionales</taxon>
        <taxon>Vibrionaceae</taxon>
        <taxon>Veronia</taxon>
    </lineage>
</organism>
<dbReference type="EMBL" id="PEIB01000039">
    <property type="protein sequence ID" value="RXJ71245.1"/>
    <property type="molecule type" value="Genomic_DNA"/>
</dbReference>
<keyword evidence="2" id="KW-1185">Reference proteome</keyword>
<protein>
    <submittedName>
        <fullName evidence="1">Uncharacterized protein</fullName>
    </submittedName>
</protein>
<proteinExistence type="predicted"/>
<accession>A0A4Q0YLH4</accession>
<name>A0A4Q0YLH4_9GAMM</name>
<evidence type="ECO:0000313" key="2">
    <source>
        <dbReference type="Proteomes" id="UP000290287"/>
    </source>
</evidence>
<dbReference type="Proteomes" id="UP000290287">
    <property type="component" value="Unassembled WGS sequence"/>
</dbReference>
<comment type="caution">
    <text evidence="1">The sequence shown here is derived from an EMBL/GenBank/DDBJ whole genome shotgun (WGS) entry which is preliminary data.</text>
</comment>